<keyword evidence="6" id="KW-1185">Reference proteome</keyword>
<proteinExistence type="predicted"/>
<dbReference type="SUPFAM" id="SSF56112">
    <property type="entry name" value="Protein kinase-like (PK-like)"/>
    <property type="match status" value="2"/>
</dbReference>
<evidence type="ECO:0000256" key="1">
    <source>
        <dbReference type="ARBA" id="ARBA00022574"/>
    </source>
</evidence>
<dbReference type="Pfam" id="PF00400">
    <property type="entry name" value="WD40"/>
    <property type="match status" value="1"/>
</dbReference>
<dbReference type="Pfam" id="PF02138">
    <property type="entry name" value="Beach"/>
    <property type="match status" value="1"/>
</dbReference>
<evidence type="ECO:0000313" key="5">
    <source>
        <dbReference type="EMBL" id="KAF2075465.1"/>
    </source>
</evidence>
<dbReference type="InterPro" id="IPR011009">
    <property type="entry name" value="Kinase-like_dom_sf"/>
</dbReference>
<reference evidence="5" key="1">
    <citation type="submission" date="2020-01" db="EMBL/GenBank/DDBJ databases">
        <title>Development of genomics and gene disruption for Polysphondylium violaceum indicates a role for the polyketide synthase stlB in stalk morphogenesis.</title>
        <authorList>
            <person name="Narita B."/>
            <person name="Kawabe Y."/>
            <person name="Kin K."/>
            <person name="Saito T."/>
            <person name="Gibbs R."/>
            <person name="Kuspa A."/>
            <person name="Muzny D."/>
            <person name="Queller D."/>
            <person name="Richards S."/>
            <person name="Strassman J."/>
            <person name="Sucgang R."/>
            <person name="Worley K."/>
            <person name="Schaap P."/>
        </authorList>
    </citation>
    <scope>NUCLEOTIDE SEQUENCE</scope>
    <source>
        <strain evidence="5">QSvi11</strain>
    </source>
</reference>
<dbReference type="PROSITE" id="PS50294">
    <property type="entry name" value="WD_REPEATS_REGION"/>
    <property type="match status" value="1"/>
</dbReference>
<dbReference type="Proteomes" id="UP000695562">
    <property type="component" value="Unassembled WGS sequence"/>
</dbReference>
<dbReference type="InterPro" id="IPR036372">
    <property type="entry name" value="BEACH_dom_sf"/>
</dbReference>
<dbReference type="Gene3D" id="1.25.10.10">
    <property type="entry name" value="Leucine-rich Repeat Variant"/>
    <property type="match status" value="1"/>
</dbReference>
<dbReference type="SUPFAM" id="SSF48371">
    <property type="entry name" value="ARM repeat"/>
    <property type="match status" value="1"/>
</dbReference>
<name>A0A8J4V0C2_9MYCE</name>
<comment type="caution">
    <text evidence="5">The sequence shown here is derived from an EMBL/GenBank/DDBJ whole genome shotgun (WGS) entry which is preliminary data.</text>
</comment>
<feature type="region of interest" description="Disordered" evidence="3">
    <location>
        <begin position="706"/>
        <end position="734"/>
    </location>
</feature>
<dbReference type="Gene3D" id="1.10.510.10">
    <property type="entry name" value="Transferase(Phosphotransferase) domain 1"/>
    <property type="match status" value="2"/>
</dbReference>
<dbReference type="SUPFAM" id="SSF81837">
    <property type="entry name" value="BEACH domain"/>
    <property type="match status" value="1"/>
</dbReference>
<dbReference type="OrthoDB" id="26681at2759"/>
<feature type="region of interest" description="Disordered" evidence="3">
    <location>
        <begin position="84"/>
        <end position="149"/>
    </location>
</feature>
<feature type="compositionally biased region" description="Polar residues" evidence="3">
    <location>
        <begin position="720"/>
        <end position="734"/>
    </location>
</feature>
<sequence>MGQHLSKEDVKLEIEQYLRVCFLSMDQEDRQGSHIQSSFNLSTASAQKESVEAYLHYLSTSKETKPSIDDFIKSFSASIFLKREEEQDDQQQQPDTTSTADVNIKDEDHKDKDKDKDEKDKSSAEDTSDTPDKKEEQEEEEDPSERKKKKNIRYKKGSFEASCFDGDDISIQILKTHIGNSSTSDLNSSSNSTLPTAPAIQLPKLFERVLSQYHQQQFKPQPNEYLNSWEYFDELNCAPIFYDLNPLYNMLHSDQYCIQEKSLCIPSSTTSGDYVITQEFIKGVLKALSTYISPLPNSIHFNDTHIPASIDYTQNNVLRFHPNVLPILEVLKRNSKDTNSNSSNSNSNTEQQHNNTDDDDTFYIIYKKYQYSLDGLIRYSNQYLQKNLKTTNFILYQLVQLLSFLHDKEVVHGNLTPASIQLDNRMWVGVHGFTFPSSPLYHTPALSQSSLQDCAVQRWITGDLSNFDYLMILNKLAHRNIGDHMNHPVMPWIIDFTRNPLLPTTTTTTGTTGNNSTATDGWRDLSRTKYRLNKGDEQLDFQFHNVPEGTENPHHISDVLSELTYYSYLARRTPVPLLRRFVRTNYEPNEYPNSMERLYRWTPDECIPEFFTDASIFTSIHADMPDLLIPEWAASKEEFIQIHMKALESDQVSKQLHCWIDLTFGYLLSGEDAIKAKNMALMDTSVPRNSGIVQLFTKPHPKKILKSPHPMSASAAPLGGSNTSTPSSSLDPNSLQSNANTIALSNSSDHDFIIKFNDFGVDYYSNPISTNRSDSFGSNSSFSAANTNMPLSSIYHTPNSTTANPLSYSNPISSSPLNNNSSNVLNNININTNSGSNSTGTSNNSNTPYQPRVNPTISSNQTNANSNTSNSSGNTNTNSMKQRSSSSKKDDKPFSKYLPSIFQPTRSNSSGSSASAPIDQNINSLKDDSFSTSPSSVPMESMSSGGNQSANTPLSPPYGSSTKHQQPLIHSKSEESMIKKYGNGLFSSMGITKPSSSSPNVPTTNNNVGNNYDRHHHNEPTSPISPPSPISQSDNTMGKPVTSPHLMTAINNSPTTTADLPITQIMEPLPTDLEFGLLEYDLISGNQNHQPRSAASSYQHTGAPDAWDYSYVMAQNSSIFIDKLLNHENNSLFNQNFEKLYAIYQPLEYKYSSIEYPDILCWLSSKQAQKLDIMKSNDMFALGCIISELYQGFPLFTSQSLEQHFNSNRGSSGNNSNTYVPPDYVKNKPIQLYPITYNLPNPIREVVCRLIDPNPEDRITPKELLSSPIFPNYFKQMYHFLCHYHSLYTAEEKLVFTLANIGAVTSLPNEAMDLILPYILELFNHPNTMVSALIDLLDPLSQRLGPLLSQTYLLPCLINLYQRHEDHLLQCHLIQIPMIDMIVSRFGRDIYIHHILPFFLDSLKTNPRENPNHEMLTTGLIKISKILGIPLTIRYIMYPLLVALTKPHLQHLNEPLIAIASSLGESVIIKFYFPAIFILIQKHSSKATRSESIPCTLLSLLQELILLVKPGLVLRYLLKESTQLASLLLNPSNPALLLPLAETLLRISGRIGVNNTKDYILKYLQQFFSNYSDLYGYSGHNSYSLIDTSEASKQLRAIYSPEMTYFLYYKLARIIGFEIMRSEISDNSLIEHIMMIYIKENHIKSETPPSTIPPYVSDEGLYDDFEETLDHKISLTYKLDDYQDYDDLINDQSFSFQGNIISCYKEHNASIKSIAMSPSESIFASGSKDNLVKIWSLESTRSLATYNQHMHTVHSVKFISSLVASCDITSIQVWDPESKVKVNLFYEPNGSYTCFEPLTNKYIVASSSESTLNFYDLSLGIQTHEWALAYQTGSSIRCLSTSNDHHYTSSNASHSSYSNTTTIPTWVAAGSSSGMISILDTRTGTILEQWKTHDGPTIKLIGQGTRYLISCSEKSVIQWDLSNSPPSIKKMWKGFKDAITSMSLCQNDLIVSTGNKITSISLLDDTYSNSSNYNTFRVNEGIRLNVQKQTNIQSLSFFPLHHLLLAGTEDGHIYIS</sequence>
<feature type="compositionally biased region" description="Low complexity" evidence="3">
    <location>
        <begin position="818"/>
        <end position="846"/>
    </location>
</feature>
<dbReference type="SMART" id="SM01026">
    <property type="entry name" value="Beach"/>
    <property type="match status" value="1"/>
</dbReference>
<feature type="compositionally biased region" description="Low complexity" evidence="3">
    <location>
        <begin position="930"/>
        <end position="944"/>
    </location>
</feature>
<evidence type="ECO:0000256" key="2">
    <source>
        <dbReference type="PROSITE-ProRule" id="PRU00221"/>
    </source>
</evidence>
<dbReference type="PROSITE" id="PS50082">
    <property type="entry name" value="WD_REPEATS_2"/>
    <property type="match status" value="1"/>
</dbReference>
<evidence type="ECO:0000256" key="3">
    <source>
        <dbReference type="SAM" id="MobiDB-lite"/>
    </source>
</evidence>
<dbReference type="CDD" id="cd06071">
    <property type="entry name" value="Beach"/>
    <property type="match status" value="1"/>
</dbReference>
<dbReference type="InterPro" id="IPR016024">
    <property type="entry name" value="ARM-type_fold"/>
</dbReference>
<dbReference type="SMART" id="SM00320">
    <property type="entry name" value="WD40"/>
    <property type="match status" value="6"/>
</dbReference>
<feature type="region of interest" description="Disordered" evidence="3">
    <location>
        <begin position="818"/>
        <end position="970"/>
    </location>
</feature>
<dbReference type="InterPro" id="IPR000409">
    <property type="entry name" value="BEACH_dom"/>
</dbReference>
<dbReference type="InterPro" id="IPR011989">
    <property type="entry name" value="ARM-like"/>
</dbReference>
<feature type="region of interest" description="Disordered" evidence="3">
    <location>
        <begin position="989"/>
        <end position="1037"/>
    </location>
</feature>
<dbReference type="PANTHER" id="PTHR46866:SF1">
    <property type="entry name" value="GH12955P"/>
    <property type="match status" value="1"/>
</dbReference>
<dbReference type="InterPro" id="IPR015943">
    <property type="entry name" value="WD40/YVTN_repeat-like_dom_sf"/>
</dbReference>
<dbReference type="EMBL" id="AJWJ01000099">
    <property type="protein sequence ID" value="KAF2075465.1"/>
    <property type="molecule type" value="Genomic_DNA"/>
</dbReference>
<dbReference type="Gene3D" id="2.130.10.10">
    <property type="entry name" value="YVTN repeat-like/Quinoprotein amine dehydrogenase"/>
    <property type="match status" value="2"/>
</dbReference>
<evidence type="ECO:0000259" key="4">
    <source>
        <dbReference type="PROSITE" id="PS50197"/>
    </source>
</evidence>
<feature type="compositionally biased region" description="Low complexity" evidence="3">
    <location>
        <begin position="856"/>
        <end position="885"/>
    </location>
</feature>
<feature type="compositionally biased region" description="Basic and acidic residues" evidence="3">
    <location>
        <begin position="103"/>
        <end position="136"/>
    </location>
</feature>
<dbReference type="SUPFAM" id="SSF50978">
    <property type="entry name" value="WD40 repeat-like"/>
    <property type="match status" value="1"/>
</dbReference>
<dbReference type="InterPro" id="IPR001680">
    <property type="entry name" value="WD40_rpt"/>
</dbReference>
<feature type="compositionally biased region" description="Low complexity" evidence="3">
    <location>
        <begin position="339"/>
        <end position="348"/>
    </location>
</feature>
<feature type="compositionally biased region" description="Low complexity" evidence="3">
    <location>
        <begin position="907"/>
        <end position="916"/>
    </location>
</feature>
<gene>
    <name evidence="5" type="ORF">CYY_003246</name>
</gene>
<protein>
    <recommendedName>
        <fullName evidence="4">BEACH domain-containing protein</fullName>
    </recommendedName>
</protein>
<evidence type="ECO:0000313" key="6">
    <source>
        <dbReference type="Proteomes" id="UP000695562"/>
    </source>
</evidence>
<keyword evidence="1 2" id="KW-0853">WD repeat</keyword>
<feature type="domain" description="BEACH" evidence="4">
    <location>
        <begin position="444"/>
        <end position="728"/>
    </location>
</feature>
<feature type="compositionally biased region" description="Polar residues" evidence="3">
    <location>
        <begin position="945"/>
        <end position="965"/>
    </location>
</feature>
<dbReference type="InterPro" id="IPR036322">
    <property type="entry name" value="WD40_repeat_dom_sf"/>
</dbReference>
<feature type="compositionally biased region" description="Low complexity" evidence="3">
    <location>
        <begin position="994"/>
        <end position="1011"/>
    </location>
</feature>
<dbReference type="Gene3D" id="1.10.1540.10">
    <property type="entry name" value="BEACH domain"/>
    <property type="match status" value="1"/>
</dbReference>
<dbReference type="PANTHER" id="PTHR46866">
    <property type="entry name" value="GH12955P"/>
    <property type="match status" value="1"/>
</dbReference>
<accession>A0A8J4V0C2</accession>
<dbReference type="PROSITE" id="PS50197">
    <property type="entry name" value="BEACH"/>
    <property type="match status" value="1"/>
</dbReference>
<organism evidence="5 6">
    <name type="scientific">Polysphondylium violaceum</name>
    <dbReference type="NCBI Taxonomy" id="133409"/>
    <lineage>
        <taxon>Eukaryota</taxon>
        <taxon>Amoebozoa</taxon>
        <taxon>Evosea</taxon>
        <taxon>Eumycetozoa</taxon>
        <taxon>Dictyostelia</taxon>
        <taxon>Dictyosteliales</taxon>
        <taxon>Dictyosteliaceae</taxon>
        <taxon>Polysphondylium</taxon>
    </lineage>
</organism>
<feature type="region of interest" description="Disordered" evidence="3">
    <location>
        <begin position="335"/>
        <end position="356"/>
    </location>
</feature>
<feature type="repeat" description="WD" evidence="2">
    <location>
        <begin position="1704"/>
        <end position="1745"/>
    </location>
</feature>